<gene>
    <name evidence="3" type="ORF">FEM48_Zijuj02G0119200</name>
</gene>
<feature type="compositionally biased region" description="Basic and acidic residues" evidence="2">
    <location>
        <begin position="473"/>
        <end position="482"/>
    </location>
</feature>
<feature type="region of interest" description="Disordered" evidence="2">
    <location>
        <begin position="74"/>
        <end position="116"/>
    </location>
</feature>
<evidence type="ECO:0000256" key="2">
    <source>
        <dbReference type="SAM" id="MobiDB-lite"/>
    </source>
</evidence>
<feature type="region of interest" description="Disordered" evidence="2">
    <location>
        <begin position="442"/>
        <end position="482"/>
    </location>
</feature>
<feature type="coiled-coil region" evidence="1">
    <location>
        <begin position="335"/>
        <end position="369"/>
    </location>
</feature>
<evidence type="ECO:0000313" key="3">
    <source>
        <dbReference type="EMBL" id="KAH7542854.1"/>
    </source>
</evidence>
<feature type="compositionally biased region" description="Polar residues" evidence="2">
    <location>
        <begin position="8"/>
        <end position="17"/>
    </location>
</feature>
<dbReference type="PANTHER" id="PTHR31016">
    <property type="entry name" value="OS04G0228100 PROTEIN"/>
    <property type="match status" value="1"/>
</dbReference>
<keyword evidence="1" id="KW-0175">Coiled coil</keyword>
<evidence type="ECO:0000256" key="1">
    <source>
        <dbReference type="SAM" id="Coils"/>
    </source>
</evidence>
<feature type="compositionally biased region" description="Polar residues" evidence="2">
    <location>
        <begin position="456"/>
        <end position="472"/>
    </location>
</feature>
<name>A0A978VVK9_ZIZJJ</name>
<feature type="region of interest" description="Disordered" evidence="2">
    <location>
        <begin position="184"/>
        <end position="207"/>
    </location>
</feature>
<dbReference type="EMBL" id="JAEACU010000002">
    <property type="protein sequence ID" value="KAH7542854.1"/>
    <property type="molecule type" value="Genomic_DNA"/>
</dbReference>
<feature type="region of interest" description="Disordered" evidence="2">
    <location>
        <begin position="267"/>
        <end position="291"/>
    </location>
</feature>
<dbReference type="AlphaFoldDB" id="A0A978VVK9"/>
<reference evidence="3" key="1">
    <citation type="journal article" date="2021" name="Front. Plant Sci.">
        <title>Chromosome-Scale Genome Assembly for Chinese Sour Jujube and Insights Into Its Genome Evolution and Domestication Signature.</title>
        <authorList>
            <person name="Shen L.-Y."/>
            <person name="Luo H."/>
            <person name="Wang X.-L."/>
            <person name="Wang X.-M."/>
            <person name="Qiu X.-J."/>
            <person name="Liu H."/>
            <person name="Zhou S.-S."/>
            <person name="Jia K.-H."/>
            <person name="Nie S."/>
            <person name="Bao Y.-T."/>
            <person name="Zhang R.-G."/>
            <person name="Yun Q.-Z."/>
            <person name="Chai Y.-H."/>
            <person name="Lu J.-Y."/>
            <person name="Li Y."/>
            <person name="Zhao S.-W."/>
            <person name="Mao J.-F."/>
            <person name="Jia S.-G."/>
            <person name="Mao Y.-M."/>
        </authorList>
    </citation>
    <scope>NUCLEOTIDE SEQUENCE</scope>
    <source>
        <strain evidence="3">AT0</strain>
        <tissue evidence="3">Leaf</tissue>
    </source>
</reference>
<feature type="compositionally biased region" description="Low complexity" evidence="2">
    <location>
        <begin position="34"/>
        <end position="50"/>
    </location>
</feature>
<accession>A0A978VVK9</accession>
<feature type="region of interest" description="Disordered" evidence="2">
    <location>
        <begin position="1"/>
        <end position="50"/>
    </location>
</feature>
<comment type="caution">
    <text evidence="3">The sequence shown here is derived from an EMBL/GenBank/DDBJ whole genome shotgun (WGS) entry which is preliminary data.</text>
</comment>
<sequence length="482" mass="52935">MAYRRRQQGVSKPSTTAIEERIEKPVSPPPSLYSDSASAAASTDDWSSSSSSLAAKAIRASSAYRGSSLSSAYAAAGGGGGDGGRGTISTSTSTSSASRYSNLTASSSPSPLPSPSPPQFSSKVSFFFFFLLNFCVACLFDGLRDSKAYEYTSMRSLNESKQGFWGVLARKAKAFLDDDNDNHNEAQQQFGTPGRTEVETPPTATRSKYHAPYQADVNRRKMDNPKLQKGLDAITSSFSHIGGTIGNAFEEGRTIVENRTADIIQETRKHIKKKPGSSATQNNAQKPQMHNQMETDLELQLKASRDPGDANMREESLEREKKMGWGVAMAMAAKAKLLLRELKTVKADLAFAKERCAQLEEENKILRENRERGDSPEDDDLIRLQLETLLAEKARLAHENSVYARENRFLREVVEYHQLTMQDVVYLDEGTEEVTEVYPIKVIPAHPTPPPDVKGVSQNSAQSGSSNYTTLSEKSRHPDASV</sequence>
<feature type="compositionally biased region" description="Gly residues" evidence="2">
    <location>
        <begin position="76"/>
        <end position="86"/>
    </location>
</feature>
<dbReference type="Proteomes" id="UP000813462">
    <property type="component" value="Unassembled WGS sequence"/>
</dbReference>
<protein>
    <submittedName>
        <fullName evidence="3">Uncharacterized protein</fullName>
    </submittedName>
</protein>
<organism evidence="3 4">
    <name type="scientific">Ziziphus jujuba var. spinosa</name>
    <dbReference type="NCBI Taxonomy" id="714518"/>
    <lineage>
        <taxon>Eukaryota</taxon>
        <taxon>Viridiplantae</taxon>
        <taxon>Streptophyta</taxon>
        <taxon>Embryophyta</taxon>
        <taxon>Tracheophyta</taxon>
        <taxon>Spermatophyta</taxon>
        <taxon>Magnoliopsida</taxon>
        <taxon>eudicotyledons</taxon>
        <taxon>Gunneridae</taxon>
        <taxon>Pentapetalae</taxon>
        <taxon>rosids</taxon>
        <taxon>fabids</taxon>
        <taxon>Rosales</taxon>
        <taxon>Rhamnaceae</taxon>
        <taxon>Paliureae</taxon>
        <taxon>Ziziphus</taxon>
    </lineage>
</organism>
<proteinExistence type="predicted"/>
<evidence type="ECO:0000313" key="4">
    <source>
        <dbReference type="Proteomes" id="UP000813462"/>
    </source>
</evidence>
<dbReference type="PANTHER" id="PTHR31016:SF22">
    <property type="entry name" value="RRNA BIOGENESIS PROTEIN RRP36-LIKE"/>
    <property type="match status" value="1"/>
</dbReference>
<feature type="compositionally biased region" description="Low complexity" evidence="2">
    <location>
        <begin position="87"/>
        <end position="109"/>
    </location>
</feature>
<feature type="compositionally biased region" description="Polar residues" evidence="2">
    <location>
        <begin position="277"/>
        <end position="291"/>
    </location>
</feature>